<evidence type="ECO:0000313" key="2">
    <source>
        <dbReference type="EMBL" id="EXB05650.1"/>
    </source>
</evidence>
<name>A0A009HRR3_ACIB9</name>
<dbReference type="RefSeq" id="WP_032025903.1">
    <property type="nucleotide sequence ID" value="NZ_JEWH01000023.1"/>
</dbReference>
<organism evidence="2 3">
    <name type="scientific">Acinetobacter baumannii (strain 1295743)</name>
    <dbReference type="NCBI Taxonomy" id="1310613"/>
    <lineage>
        <taxon>Bacteria</taxon>
        <taxon>Pseudomonadati</taxon>
        <taxon>Pseudomonadota</taxon>
        <taxon>Gammaproteobacteria</taxon>
        <taxon>Moraxellales</taxon>
        <taxon>Moraxellaceae</taxon>
        <taxon>Acinetobacter</taxon>
        <taxon>Acinetobacter calcoaceticus/baumannii complex</taxon>
    </lineage>
</organism>
<reference evidence="2 3" key="1">
    <citation type="submission" date="2014-02" db="EMBL/GenBank/DDBJ databases">
        <title>Comparative genomics and transcriptomics to identify genetic mechanisms underlying the emergence of carbapenem resistant Acinetobacter baumannii (CRAb).</title>
        <authorList>
            <person name="Harris A.D."/>
            <person name="Johnson K.J."/>
            <person name="George J."/>
            <person name="Shefchek K."/>
            <person name="Daugherty S.C."/>
            <person name="Parankush S."/>
            <person name="Sadzewicz L."/>
            <person name="Tallon L."/>
            <person name="Sengamalay N."/>
            <person name="Hazen T.H."/>
            <person name="Rasko D.A."/>
        </authorList>
    </citation>
    <scope>NUCLEOTIDE SEQUENCE [LARGE SCALE GENOMIC DNA]</scope>
    <source>
        <strain evidence="2 3">1295743</strain>
    </source>
</reference>
<dbReference type="EMBL" id="JEWH01000023">
    <property type="protein sequence ID" value="EXB05650.1"/>
    <property type="molecule type" value="Genomic_DNA"/>
</dbReference>
<evidence type="ECO:0000259" key="1">
    <source>
        <dbReference type="Pfam" id="PF11726"/>
    </source>
</evidence>
<feature type="domain" description="YagK/YfjJ C-terminal" evidence="1">
    <location>
        <begin position="130"/>
        <end position="290"/>
    </location>
</feature>
<dbReference type="Pfam" id="PF11726">
    <property type="entry name" value="YagK_YfjJ_C"/>
    <property type="match status" value="1"/>
</dbReference>
<sequence>MNVSLNQNEINEASLLIEIERFILTTLDATRQPRSFYETFTDLLLDFDQVYNPDFSYTCLIDLFCSLLHDYDLQYETSSSLCNRLKRRTFKDWQAYFNRARADHLNELRQHRYNERLNAAKLDKRLEGILKSYSAVLVVRVDLAYVVSPDIEQVDNDLEMLRRKIKRSEYGKDVLLLVWALEQGEKKGYHCHIALIFNERKRTSAWKIAKAVGELWEDVTGDDGSYFNCHDRRYLKQYEEQGTLGVGIIYSEVDYQVRKMCSTLSYLARPEKEQYLRVKTSRRMRTFGMSQR</sequence>
<dbReference type="AlphaFoldDB" id="A0A009HRR3"/>
<protein>
    <recommendedName>
        <fullName evidence="1">YagK/YfjJ C-terminal domain-containing protein</fullName>
    </recommendedName>
</protein>
<proteinExistence type="predicted"/>
<dbReference type="InterPro" id="IPR057271">
    <property type="entry name" value="YagK_YfjJ_C"/>
</dbReference>
<dbReference type="PATRIC" id="fig|1310613.3.peg.2004"/>
<dbReference type="Proteomes" id="UP000020595">
    <property type="component" value="Unassembled WGS sequence"/>
</dbReference>
<comment type="caution">
    <text evidence="2">The sequence shown here is derived from an EMBL/GenBank/DDBJ whole genome shotgun (WGS) entry which is preliminary data.</text>
</comment>
<gene>
    <name evidence="2" type="ORF">J512_2088</name>
</gene>
<evidence type="ECO:0000313" key="3">
    <source>
        <dbReference type="Proteomes" id="UP000020595"/>
    </source>
</evidence>
<accession>A0A009HRR3</accession>